<gene>
    <name evidence="1" type="ORF">UFOVP83_7</name>
</gene>
<dbReference type="InterPro" id="IPR036514">
    <property type="entry name" value="SGNH_hydro_sf"/>
</dbReference>
<dbReference type="EMBL" id="LR797826">
    <property type="protein sequence ID" value="CAB4242152.1"/>
    <property type="molecule type" value="Genomic_DNA"/>
</dbReference>
<reference evidence="1" key="1">
    <citation type="submission" date="2020-05" db="EMBL/GenBank/DDBJ databases">
        <authorList>
            <person name="Chiriac C."/>
            <person name="Salcher M."/>
            <person name="Ghai R."/>
            <person name="Kavagutti S V."/>
        </authorList>
    </citation>
    <scope>NUCLEOTIDE SEQUENCE</scope>
</reference>
<accession>A0A6J5TBB2</accession>
<dbReference type="Gene3D" id="3.40.50.1110">
    <property type="entry name" value="SGNH hydrolase"/>
    <property type="match status" value="1"/>
</dbReference>
<sequence>MTDISVTVDRGVQGPTGATGTGALVLPTQYASVAALNAVAVGTTVSGITVAAGISAYVTGVGMFVNNGTAWYPSGFQIPGTYTFATLPAASTVPNGMRALTSDKGWVRCNGSTAWTTEDARTSGGVAKVALIGDSLIDNTFPANQVNPAPGSFVVTGGPANPVATIKVDYQQLNAGIGMRIVVRNAGDINSTDVLNGANVQLTAVDHTNFIYQFVPTYAGQTMANGDYSKGISQGVYTTLAASITTTGAQSVSLASGANFTTRGVVKIDNEEMYYDTISGATLTVTQRGINGTAAATHLSGASVTFYKPWEVKNTSFELASGNVWAFLKGALRGRFAAAVSYAVGGSTSSVGVALLPKIVGGAAFDYAFIQYGTNDCKSVTTAAAAQSSATSALNNIKAIANSIIANTTAQVIIGTPPPVNSTASRAGSAYSNYANMAIAQLRKGILQFASGNARVRVFDHYADYTDTTGEPIANYIANGNATVGNDVDNVHPSVFGAMASSQKRLTAILADPSFYGPLPITSTISAYDDATTYPQGSTPQSNICKNPIFAGTGGSGSSSGGTFSGTVSTGWTITGSGGCAITAASGAALADTANPYWGFGLNIATTFTSQSQSWTLTSTQYASSMVSGNWYQGRILVTATSDFNAWPCVLRGMQFQFYTNQFAQYAPNFQATSSAYMENGFPMKSGQSMWLLSEPFYYAPGTTVSSAILQLFAYANSSNLYTYGSGTFNIQVSNASVNIVNAPY</sequence>
<proteinExistence type="predicted"/>
<evidence type="ECO:0000313" key="1">
    <source>
        <dbReference type="EMBL" id="CAB4242152.1"/>
    </source>
</evidence>
<organism evidence="1">
    <name type="scientific">uncultured Caudovirales phage</name>
    <dbReference type="NCBI Taxonomy" id="2100421"/>
    <lineage>
        <taxon>Viruses</taxon>
        <taxon>Duplodnaviria</taxon>
        <taxon>Heunggongvirae</taxon>
        <taxon>Uroviricota</taxon>
        <taxon>Caudoviricetes</taxon>
        <taxon>Peduoviridae</taxon>
        <taxon>Maltschvirus</taxon>
        <taxon>Maltschvirus maltsch</taxon>
    </lineage>
</organism>
<keyword evidence="1" id="KW-0378">Hydrolase</keyword>
<dbReference type="GO" id="GO:0016788">
    <property type="term" value="F:hydrolase activity, acting on ester bonds"/>
    <property type="evidence" value="ECO:0007669"/>
    <property type="project" value="InterPro"/>
</dbReference>
<dbReference type="InterPro" id="IPR001087">
    <property type="entry name" value="GDSL"/>
</dbReference>
<name>A0A6J5TBB2_9CAUD</name>
<dbReference type="SUPFAM" id="SSF52266">
    <property type="entry name" value="SGNH hydrolase"/>
    <property type="match status" value="1"/>
</dbReference>
<dbReference type="CDD" id="cd00229">
    <property type="entry name" value="SGNH_hydrolase"/>
    <property type="match status" value="1"/>
</dbReference>
<dbReference type="Pfam" id="PF00657">
    <property type="entry name" value="Lipase_GDSL"/>
    <property type="match status" value="1"/>
</dbReference>
<protein>
    <submittedName>
        <fullName evidence="1">SGNH_hydrolase domain containing protein</fullName>
    </submittedName>
</protein>